<dbReference type="InterPro" id="IPR027417">
    <property type="entry name" value="P-loop_NTPase"/>
</dbReference>
<evidence type="ECO:0000313" key="2">
    <source>
        <dbReference type="Proteomes" id="UP001465976"/>
    </source>
</evidence>
<name>A0ABR3F6V7_9AGAR</name>
<evidence type="ECO:0000313" key="1">
    <source>
        <dbReference type="EMBL" id="KAL0570804.1"/>
    </source>
</evidence>
<reference evidence="1 2" key="1">
    <citation type="submission" date="2024-02" db="EMBL/GenBank/DDBJ databases">
        <title>A draft genome for the cacao thread blight pathogen Marasmius crinis-equi.</title>
        <authorList>
            <person name="Cohen S.P."/>
            <person name="Baruah I.K."/>
            <person name="Amoako-Attah I."/>
            <person name="Bukari Y."/>
            <person name="Meinhardt L.W."/>
            <person name="Bailey B.A."/>
        </authorList>
    </citation>
    <scope>NUCLEOTIDE SEQUENCE [LARGE SCALE GENOMIC DNA]</scope>
    <source>
        <strain evidence="1 2">GH-76</strain>
    </source>
</reference>
<dbReference type="EMBL" id="JBAHYK010000870">
    <property type="protein sequence ID" value="KAL0570804.1"/>
    <property type="molecule type" value="Genomic_DNA"/>
</dbReference>
<comment type="caution">
    <text evidence="1">The sequence shown here is derived from an EMBL/GenBank/DDBJ whole genome shotgun (WGS) entry which is preliminary data.</text>
</comment>
<dbReference type="Gene3D" id="3.40.50.300">
    <property type="entry name" value="P-loop containing nucleotide triphosphate hydrolases"/>
    <property type="match status" value="1"/>
</dbReference>
<sequence>MASLTQRHPPIYIFSHPRTRSNLLARLLETHPQIADAILYPHREAYFKGPERRVKDGALFAVKPEELSPVHTFQYCYDEMQAGFEDMYEKGLIPLVKEHVFITMSTSVVNSHVPNALGPSYPVIADMEVPLSTNTNPMILPASFLASITPIFTIRHPIRMITSGTDIILGTYSADIDEPAVRRSCTLKWTRILFDYYRASGKTAIVIDGDELVRDTRSQMEKLCSLISPSVDGSRIQYEWKPKASHTVLNEKMREVYLGDLHESTGVIVNEEKLKPPNLDEEMDKWTEKWGVDVANKLKDNAQAAMEDYDYLLQYRL</sequence>
<dbReference type="Proteomes" id="UP001465976">
    <property type="component" value="Unassembled WGS sequence"/>
</dbReference>
<dbReference type="PANTHER" id="PTHR48312:SF1">
    <property type="entry name" value="SULFOTRANSFERASE"/>
    <property type="match status" value="1"/>
</dbReference>
<accession>A0ABR3F6V7</accession>
<dbReference type="PANTHER" id="PTHR48312">
    <property type="match status" value="1"/>
</dbReference>
<keyword evidence="2" id="KW-1185">Reference proteome</keyword>
<dbReference type="Pfam" id="PF13469">
    <property type="entry name" value="Sulfotransfer_3"/>
    <property type="match status" value="1"/>
</dbReference>
<proteinExistence type="predicted"/>
<dbReference type="SUPFAM" id="SSF52540">
    <property type="entry name" value="P-loop containing nucleoside triphosphate hydrolases"/>
    <property type="match status" value="1"/>
</dbReference>
<organism evidence="1 2">
    <name type="scientific">Marasmius crinis-equi</name>
    <dbReference type="NCBI Taxonomy" id="585013"/>
    <lineage>
        <taxon>Eukaryota</taxon>
        <taxon>Fungi</taxon>
        <taxon>Dikarya</taxon>
        <taxon>Basidiomycota</taxon>
        <taxon>Agaricomycotina</taxon>
        <taxon>Agaricomycetes</taxon>
        <taxon>Agaricomycetidae</taxon>
        <taxon>Agaricales</taxon>
        <taxon>Marasmiineae</taxon>
        <taxon>Marasmiaceae</taxon>
        <taxon>Marasmius</taxon>
    </lineage>
</organism>
<protein>
    <submittedName>
        <fullName evidence="1">Uncharacterized protein</fullName>
    </submittedName>
</protein>
<gene>
    <name evidence="1" type="ORF">V5O48_011155</name>
</gene>